<gene>
    <name evidence="2" type="ORF">XNOV1_A027987</name>
</gene>
<keyword evidence="3" id="KW-1185">Reference proteome</keyword>
<proteinExistence type="predicted"/>
<organism evidence="2 3">
    <name type="scientific">Xyrichtys novacula</name>
    <name type="common">Pearly razorfish</name>
    <name type="synonym">Hemipteronotus novacula</name>
    <dbReference type="NCBI Taxonomy" id="13765"/>
    <lineage>
        <taxon>Eukaryota</taxon>
        <taxon>Metazoa</taxon>
        <taxon>Chordata</taxon>
        <taxon>Craniata</taxon>
        <taxon>Vertebrata</taxon>
        <taxon>Euteleostomi</taxon>
        <taxon>Actinopterygii</taxon>
        <taxon>Neopterygii</taxon>
        <taxon>Teleostei</taxon>
        <taxon>Neoteleostei</taxon>
        <taxon>Acanthomorphata</taxon>
        <taxon>Eupercaria</taxon>
        <taxon>Labriformes</taxon>
        <taxon>Labridae</taxon>
        <taxon>Xyrichtys</taxon>
    </lineage>
</organism>
<evidence type="ECO:0000313" key="3">
    <source>
        <dbReference type="Proteomes" id="UP001178508"/>
    </source>
</evidence>
<evidence type="ECO:0000256" key="1">
    <source>
        <dbReference type="SAM" id="SignalP"/>
    </source>
</evidence>
<protein>
    <submittedName>
        <fullName evidence="2">Uncharacterized protein</fullName>
    </submittedName>
</protein>
<evidence type="ECO:0000313" key="2">
    <source>
        <dbReference type="EMBL" id="CAJ1069318.1"/>
    </source>
</evidence>
<dbReference type="AlphaFoldDB" id="A0AAV1G7J7"/>
<dbReference type="Proteomes" id="UP001178508">
    <property type="component" value="Chromosome 12"/>
</dbReference>
<accession>A0AAV1G7J7</accession>
<feature type="signal peptide" evidence="1">
    <location>
        <begin position="1"/>
        <end position="23"/>
    </location>
</feature>
<reference evidence="2" key="1">
    <citation type="submission" date="2023-08" db="EMBL/GenBank/DDBJ databases">
        <authorList>
            <person name="Alioto T."/>
            <person name="Alioto T."/>
            <person name="Gomez Garrido J."/>
        </authorList>
    </citation>
    <scope>NUCLEOTIDE SEQUENCE</scope>
</reference>
<sequence length="128" mass="14755">MFSSLQIATVLLGISLHSLGSSAYELHDTINTLQEENLHLQYRLENLTRALRDLKHLLIENSRVSGRRREADFLNVWKEWFLHGISTETHQMLQQTLCLTEPHSAAQPILPTPCLLYLSALVFWIFLS</sequence>
<name>A0AAV1G7J7_XYRNO</name>
<keyword evidence="1" id="KW-0732">Signal</keyword>
<dbReference type="EMBL" id="OY660875">
    <property type="protein sequence ID" value="CAJ1069318.1"/>
    <property type="molecule type" value="Genomic_DNA"/>
</dbReference>
<feature type="chain" id="PRO_5043875018" evidence="1">
    <location>
        <begin position="24"/>
        <end position="128"/>
    </location>
</feature>